<feature type="non-terminal residue" evidence="3">
    <location>
        <position position="193"/>
    </location>
</feature>
<gene>
    <name evidence="3" type="ORF">A6R68_19267</name>
</gene>
<protein>
    <submittedName>
        <fullName evidence="3">Uncharacterized protein</fullName>
    </submittedName>
</protein>
<reference evidence="3 4" key="1">
    <citation type="submission" date="2016-06" db="EMBL/GenBank/DDBJ databases">
        <title>The Draft Genome Sequence and Annotation of the Desert Woodrat Neotoma lepida.</title>
        <authorList>
            <person name="Campbell M."/>
            <person name="Oakeson K.F."/>
            <person name="Yandell M."/>
            <person name="Halpert J.R."/>
            <person name="Dearing D."/>
        </authorList>
    </citation>
    <scope>NUCLEOTIDE SEQUENCE [LARGE SCALE GENOMIC DNA]</scope>
    <source>
        <strain evidence="3">417</strain>
        <tissue evidence="3">Liver</tissue>
    </source>
</reference>
<accession>A0A1A6HK51</accession>
<evidence type="ECO:0000256" key="1">
    <source>
        <dbReference type="SAM" id="MobiDB-lite"/>
    </source>
</evidence>
<sequence length="193" mass="20366">MVAPWAALLAGAFVSGQAVFHGRELLAELPLILEIIRVILKLYEQWKNFDERKEMATILSKMPKPKPPPNSSNCSVCVVGGGGLVHEEMSSVLGSNSPPSAGSADPNAALHEVPSTRLANITNGSLGPRALLTTSSSALSWRLTTGAVQALERPANSQKGEETLEAVPKGVQQAGQARRTRAAHPSQHLNPGP</sequence>
<keyword evidence="4" id="KW-1185">Reference proteome</keyword>
<dbReference type="Proteomes" id="UP000092124">
    <property type="component" value="Unassembled WGS sequence"/>
</dbReference>
<feature type="signal peptide" evidence="2">
    <location>
        <begin position="1"/>
        <end position="18"/>
    </location>
</feature>
<dbReference type="Gene3D" id="1.10.472.10">
    <property type="entry name" value="Cyclin-like"/>
    <property type="match status" value="1"/>
</dbReference>
<dbReference type="OrthoDB" id="10266018at2759"/>
<feature type="region of interest" description="Disordered" evidence="1">
    <location>
        <begin position="152"/>
        <end position="193"/>
    </location>
</feature>
<evidence type="ECO:0000313" key="4">
    <source>
        <dbReference type="Proteomes" id="UP000092124"/>
    </source>
</evidence>
<proteinExistence type="predicted"/>
<name>A0A1A6HK51_NEOLE</name>
<dbReference type="EMBL" id="LZPO01027446">
    <property type="protein sequence ID" value="OBS78340.1"/>
    <property type="molecule type" value="Genomic_DNA"/>
</dbReference>
<evidence type="ECO:0000313" key="3">
    <source>
        <dbReference type="EMBL" id="OBS78340.1"/>
    </source>
</evidence>
<dbReference type="AlphaFoldDB" id="A0A1A6HK51"/>
<feature type="chain" id="PRO_5008346451" evidence="2">
    <location>
        <begin position="19"/>
        <end position="193"/>
    </location>
</feature>
<evidence type="ECO:0000256" key="2">
    <source>
        <dbReference type="SAM" id="SignalP"/>
    </source>
</evidence>
<comment type="caution">
    <text evidence="3">The sequence shown here is derived from an EMBL/GenBank/DDBJ whole genome shotgun (WGS) entry which is preliminary data.</text>
</comment>
<keyword evidence="2" id="KW-0732">Signal</keyword>
<dbReference type="STRING" id="56216.A0A1A6HK51"/>
<organism evidence="3 4">
    <name type="scientific">Neotoma lepida</name>
    <name type="common">Desert woodrat</name>
    <dbReference type="NCBI Taxonomy" id="56216"/>
    <lineage>
        <taxon>Eukaryota</taxon>
        <taxon>Metazoa</taxon>
        <taxon>Chordata</taxon>
        <taxon>Craniata</taxon>
        <taxon>Vertebrata</taxon>
        <taxon>Euteleostomi</taxon>
        <taxon>Mammalia</taxon>
        <taxon>Eutheria</taxon>
        <taxon>Euarchontoglires</taxon>
        <taxon>Glires</taxon>
        <taxon>Rodentia</taxon>
        <taxon>Myomorpha</taxon>
        <taxon>Muroidea</taxon>
        <taxon>Cricetidae</taxon>
        <taxon>Neotominae</taxon>
        <taxon>Neotoma</taxon>
    </lineage>
</organism>